<dbReference type="AlphaFoldDB" id="I3YER3"/>
<dbReference type="InterPro" id="IPR052901">
    <property type="entry name" value="Bact_TGase-like"/>
</dbReference>
<dbReference type="HOGENOM" id="CLU_012397_0_0_6"/>
<dbReference type="PROSITE" id="PS51257">
    <property type="entry name" value="PROKAR_LIPOPROTEIN"/>
    <property type="match status" value="1"/>
</dbReference>
<accession>I3YER3</accession>
<dbReference type="InterPro" id="IPR002931">
    <property type="entry name" value="Transglutaminase-like"/>
</dbReference>
<evidence type="ECO:0000259" key="2">
    <source>
        <dbReference type="SMART" id="SM00460"/>
    </source>
</evidence>
<organism evidence="3 4">
    <name type="scientific">Thiocystis violascens (strain ATCC 17096 / DSM 198 / 6111)</name>
    <name type="common">Chromatium violascens</name>
    <dbReference type="NCBI Taxonomy" id="765911"/>
    <lineage>
        <taxon>Bacteria</taxon>
        <taxon>Pseudomonadati</taxon>
        <taxon>Pseudomonadota</taxon>
        <taxon>Gammaproteobacteria</taxon>
        <taxon>Chromatiales</taxon>
        <taxon>Chromatiaceae</taxon>
        <taxon>Thiocystis</taxon>
    </lineage>
</organism>
<feature type="transmembrane region" description="Helical" evidence="1">
    <location>
        <begin position="14"/>
        <end position="32"/>
    </location>
</feature>
<feature type="transmembrane region" description="Helical" evidence="1">
    <location>
        <begin position="164"/>
        <end position="186"/>
    </location>
</feature>
<sequence length="665" mass="73611">MRASPIPSVERPDAAQILALTLLVIAACLPLARYLHWQIGAFLLLLFAVRLVGLKWRAAIPGAWLRALLTLAGVANCLYANHTLVGQDGGTALFVTMLALKLLELKTKRDLRLTGILIGFLIVIQFLFDQSFPLAIYLGVMAFGAVALLVDLNGGLGDGRLRATLRVAASLSLQALPLTLVLFVLFPRLSAPLWSLGLDAGQAMTGMSDSMEPGAISELVLNGELAFRVRFDAAPPSPNQLYWRGPVLWEMDGRRWSPGPLPAKDADPPELEESANPIDYEIVLEPTQKTWLFALDMPIGAPDDAFINPDFQLLSRQPINSVKRYRVRSALDYRTAEPDARQRNRALQLPDNITPRMRELVASWRTHADGDWDLVQQGLAFFNREAFHYTLMPPRLGANPADEFLFETRRGFCEHYASSFALLMRVGGVPSRIVLGYLGAETNRIGGYQMVWQSDAHAWVEVLIAGRGWVRVDPTAAVDPARVDNRGASRILGAGTSVRFSLDQAGALVRFARNLRLLADTLDATWQNWVLDFSAEDQFALLDRLGLGAFREYGLAVLMVLAVSLTLAVLLLALLRTPAAPDPLDAHYARFCQRLARAGLPRRHTEGPSDFGRRVMAQRPDLIRPVSRFLALYIPARFGSDPRDDIIGQLANQLRAFHPRRKGRS</sequence>
<keyword evidence="3" id="KW-0378">Hydrolase</keyword>
<dbReference type="SMART" id="SM00460">
    <property type="entry name" value="TGc"/>
    <property type="match status" value="1"/>
</dbReference>
<keyword evidence="4" id="KW-1185">Reference proteome</keyword>
<dbReference type="STRING" id="765911.Thivi_3627"/>
<dbReference type="InterPro" id="IPR021878">
    <property type="entry name" value="TgpA_N"/>
</dbReference>
<evidence type="ECO:0000256" key="1">
    <source>
        <dbReference type="SAM" id="Phobius"/>
    </source>
</evidence>
<dbReference type="KEGG" id="tvi:Thivi_3627"/>
<dbReference type="PANTHER" id="PTHR42736">
    <property type="entry name" value="PROTEIN-GLUTAMINE GAMMA-GLUTAMYLTRANSFERASE"/>
    <property type="match status" value="1"/>
</dbReference>
<protein>
    <submittedName>
        <fullName evidence="3">Transglutaminase-like enzyme, predicted cysteine protease</fullName>
    </submittedName>
</protein>
<dbReference type="Pfam" id="PF01841">
    <property type="entry name" value="Transglut_core"/>
    <property type="match status" value="1"/>
</dbReference>
<feature type="transmembrane region" description="Helical" evidence="1">
    <location>
        <begin position="553"/>
        <end position="575"/>
    </location>
</feature>
<dbReference type="RefSeq" id="WP_014779877.1">
    <property type="nucleotide sequence ID" value="NC_018012.1"/>
</dbReference>
<feature type="transmembrane region" description="Helical" evidence="1">
    <location>
        <begin position="134"/>
        <end position="152"/>
    </location>
</feature>
<dbReference type="eggNOG" id="COG1305">
    <property type="taxonomic scope" value="Bacteria"/>
</dbReference>
<reference evidence="3 4" key="1">
    <citation type="submission" date="2012-06" db="EMBL/GenBank/DDBJ databases">
        <title>Complete sequence of Thiocystis violascens DSM 198.</title>
        <authorList>
            <consortium name="US DOE Joint Genome Institute"/>
            <person name="Lucas S."/>
            <person name="Han J."/>
            <person name="Lapidus A."/>
            <person name="Cheng J.-F."/>
            <person name="Goodwin L."/>
            <person name="Pitluck S."/>
            <person name="Peters L."/>
            <person name="Ovchinnikova G."/>
            <person name="Teshima H."/>
            <person name="Detter J.C."/>
            <person name="Han C."/>
            <person name="Tapia R."/>
            <person name="Land M."/>
            <person name="Hauser L."/>
            <person name="Kyrpides N."/>
            <person name="Ivanova N."/>
            <person name="Pagani I."/>
            <person name="Vogl K."/>
            <person name="Liu Z."/>
            <person name="Frigaard N.-U."/>
            <person name="Bryant D."/>
            <person name="Woyke T."/>
        </authorList>
    </citation>
    <scope>NUCLEOTIDE SEQUENCE [LARGE SCALE GENOMIC DNA]</scope>
    <source>
        <strain evidence="4">ATCC 17096 / DSM 198 / 6111</strain>
    </source>
</reference>
<dbReference type="GO" id="GO:0008233">
    <property type="term" value="F:peptidase activity"/>
    <property type="evidence" value="ECO:0007669"/>
    <property type="project" value="UniProtKB-KW"/>
</dbReference>
<gene>
    <name evidence="3" type="ordered locus">Thivi_3627</name>
</gene>
<keyword evidence="1" id="KW-0812">Transmembrane</keyword>
<dbReference type="Pfam" id="PF13559">
    <property type="entry name" value="DUF4129"/>
    <property type="match status" value="1"/>
</dbReference>
<proteinExistence type="predicted"/>
<dbReference type="InterPro" id="IPR025403">
    <property type="entry name" value="TgpA-like_C"/>
</dbReference>
<dbReference type="GO" id="GO:0006508">
    <property type="term" value="P:proteolysis"/>
    <property type="evidence" value="ECO:0007669"/>
    <property type="project" value="UniProtKB-KW"/>
</dbReference>
<feature type="domain" description="Transglutaminase-like" evidence="2">
    <location>
        <begin position="405"/>
        <end position="476"/>
    </location>
</feature>
<dbReference type="EMBL" id="CP003154">
    <property type="protein sequence ID" value="AFL75481.1"/>
    <property type="molecule type" value="Genomic_DNA"/>
</dbReference>
<keyword evidence="1" id="KW-0472">Membrane</keyword>
<name>I3YER3_THIV6</name>
<dbReference type="OrthoDB" id="9804872at2"/>
<dbReference type="Proteomes" id="UP000006062">
    <property type="component" value="Chromosome"/>
</dbReference>
<dbReference type="InterPro" id="IPR038765">
    <property type="entry name" value="Papain-like_cys_pep_sf"/>
</dbReference>
<keyword evidence="3" id="KW-0645">Protease</keyword>
<evidence type="ECO:0000313" key="4">
    <source>
        <dbReference type="Proteomes" id="UP000006062"/>
    </source>
</evidence>
<keyword evidence="1" id="KW-1133">Transmembrane helix</keyword>
<evidence type="ECO:0000313" key="3">
    <source>
        <dbReference type="EMBL" id="AFL75481.1"/>
    </source>
</evidence>
<dbReference type="SUPFAM" id="SSF54001">
    <property type="entry name" value="Cysteine proteinases"/>
    <property type="match status" value="1"/>
</dbReference>
<dbReference type="Gene3D" id="3.10.620.30">
    <property type="match status" value="1"/>
</dbReference>
<feature type="transmembrane region" description="Helical" evidence="1">
    <location>
        <begin position="111"/>
        <end position="128"/>
    </location>
</feature>
<dbReference type="Pfam" id="PF11992">
    <property type="entry name" value="TgpA_N"/>
    <property type="match status" value="1"/>
</dbReference>
<dbReference type="PANTHER" id="PTHR42736:SF1">
    <property type="entry name" value="PROTEIN-GLUTAMINE GAMMA-GLUTAMYLTRANSFERASE"/>
    <property type="match status" value="1"/>
</dbReference>